<dbReference type="RefSeq" id="WP_092539110.1">
    <property type="nucleotide sequence ID" value="NZ_FNKQ01000005.1"/>
</dbReference>
<dbReference type="CDD" id="cd05233">
    <property type="entry name" value="SDR_c"/>
    <property type="match status" value="1"/>
</dbReference>
<dbReference type="InterPro" id="IPR002347">
    <property type="entry name" value="SDR_fam"/>
</dbReference>
<dbReference type="PANTHER" id="PTHR24321">
    <property type="entry name" value="DEHYDROGENASES, SHORT CHAIN"/>
    <property type="match status" value="1"/>
</dbReference>
<protein>
    <submittedName>
        <fullName evidence="3">SDR family oxidoreductase</fullName>
    </submittedName>
</protein>
<comment type="similarity">
    <text evidence="1">Belongs to the short-chain dehydrogenases/reductases (SDR) family.</text>
</comment>
<dbReference type="SUPFAM" id="SSF51735">
    <property type="entry name" value="NAD(P)-binding Rossmann-fold domains"/>
    <property type="match status" value="1"/>
</dbReference>
<proteinExistence type="inferred from homology"/>
<dbReference type="OrthoDB" id="7442at2157"/>
<dbReference type="EMBL" id="QQST01000003">
    <property type="protein sequence ID" value="RDI69969.1"/>
    <property type="molecule type" value="Genomic_DNA"/>
</dbReference>
<dbReference type="NCBIfam" id="NF005559">
    <property type="entry name" value="PRK07231.1"/>
    <property type="match status" value="1"/>
</dbReference>
<accession>A0A370IGY7</accession>
<comment type="caution">
    <text evidence="3">The sequence shown here is derived from an EMBL/GenBank/DDBJ whole genome shotgun (WGS) entry which is preliminary data.</text>
</comment>
<dbReference type="Proteomes" id="UP000255421">
    <property type="component" value="Unassembled WGS sequence"/>
</dbReference>
<evidence type="ECO:0000313" key="3">
    <source>
        <dbReference type="EMBL" id="RDI69969.1"/>
    </source>
</evidence>
<keyword evidence="2" id="KW-0560">Oxidoreductase</keyword>
<keyword evidence="4" id="KW-1185">Reference proteome</keyword>
<organism evidence="3 4">
    <name type="scientific">Halopelagius longus</name>
    <dbReference type="NCBI Taxonomy" id="1236180"/>
    <lineage>
        <taxon>Archaea</taxon>
        <taxon>Methanobacteriati</taxon>
        <taxon>Methanobacteriota</taxon>
        <taxon>Stenosarchaea group</taxon>
        <taxon>Halobacteria</taxon>
        <taxon>Halobacteriales</taxon>
        <taxon>Haloferacaceae</taxon>
    </lineage>
</organism>
<sequence>MSERLSGRVAVVTGGGNGIGAATCLRLAEAGASVVAVDRDAEAAESTAETVETETGRRALAVTADVSEEAQVRRTAETVEAEFGGVDVLVNNAAVRVEPRPVTEADEESWDRIISVNVMGVAFCSKHLVPLMDEGGAVVNVASNGAAVARPNWSQYDATKGAIVSMTKDMACDHAADGIRVNAVSPGWVITEYHLPDDEDEARRFFEERTTPHPDGPGVLKRAAEPREVADVVSFLASDEASFVTATNVPVDGGVAAVGKGLSWAAYEGSSASDDAN</sequence>
<reference evidence="3 4" key="1">
    <citation type="submission" date="2018-07" db="EMBL/GenBank/DDBJ databases">
        <title>Genome sequence of extremly halophilic archaeon Halopelagius longus strain BC12-B1.</title>
        <authorList>
            <person name="Zhang X."/>
        </authorList>
    </citation>
    <scope>NUCLEOTIDE SEQUENCE [LARGE SCALE GENOMIC DNA]</scope>
    <source>
        <strain evidence="3 4">BC12-B1</strain>
    </source>
</reference>
<dbReference type="InterPro" id="IPR036291">
    <property type="entry name" value="NAD(P)-bd_dom_sf"/>
</dbReference>
<dbReference type="GO" id="GO:0016491">
    <property type="term" value="F:oxidoreductase activity"/>
    <property type="evidence" value="ECO:0007669"/>
    <property type="project" value="UniProtKB-KW"/>
</dbReference>
<dbReference type="AlphaFoldDB" id="A0A370IGY7"/>
<dbReference type="PRINTS" id="PR00081">
    <property type="entry name" value="GDHRDH"/>
</dbReference>
<name>A0A370IGY7_9EURY</name>
<dbReference type="Gene3D" id="3.40.50.720">
    <property type="entry name" value="NAD(P)-binding Rossmann-like Domain"/>
    <property type="match status" value="1"/>
</dbReference>
<dbReference type="PRINTS" id="PR00080">
    <property type="entry name" value="SDRFAMILY"/>
</dbReference>
<gene>
    <name evidence="3" type="ORF">DWB78_17055</name>
</gene>
<evidence type="ECO:0000256" key="2">
    <source>
        <dbReference type="ARBA" id="ARBA00023002"/>
    </source>
</evidence>
<dbReference type="FunFam" id="3.40.50.720:FF:000084">
    <property type="entry name" value="Short-chain dehydrogenase reductase"/>
    <property type="match status" value="1"/>
</dbReference>
<evidence type="ECO:0000256" key="1">
    <source>
        <dbReference type="ARBA" id="ARBA00006484"/>
    </source>
</evidence>
<evidence type="ECO:0000313" key="4">
    <source>
        <dbReference type="Proteomes" id="UP000255421"/>
    </source>
</evidence>
<dbReference type="PANTHER" id="PTHR24321:SF8">
    <property type="entry name" value="ESTRADIOL 17-BETA-DEHYDROGENASE 8-RELATED"/>
    <property type="match status" value="1"/>
</dbReference>
<dbReference type="Pfam" id="PF13561">
    <property type="entry name" value="adh_short_C2"/>
    <property type="match status" value="1"/>
</dbReference>